<gene>
    <name evidence="4" type="ORF">CHYS00102_LOCUS13137</name>
    <name evidence="5" type="ORF">CHYS00102_LOCUS13138</name>
    <name evidence="6" type="ORF">CHYS00102_LOCUS13142</name>
</gene>
<evidence type="ECO:0000256" key="2">
    <source>
        <dbReference type="SAM" id="MobiDB-lite"/>
    </source>
</evidence>
<reference evidence="6" key="1">
    <citation type="submission" date="2021-01" db="EMBL/GenBank/DDBJ databases">
        <authorList>
            <person name="Corre E."/>
            <person name="Pelletier E."/>
            <person name="Niang G."/>
            <person name="Scheremetjew M."/>
            <person name="Finn R."/>
            <person name="Kale V."/>
            <person name="Holt S."/>
            <person name="Cochrane G."/>
            <person name="Meng A."/>
            <person name="Brown T."/>
            <person name="Cohen L."/>
        </authorList>
    </citation>
    <scope>NUCLEOTIDE SEQUENCE</scope>
    <source>
        <strain evidence="6">308</strain>
    </source>
</reference>
<dbReference type="PANTHER" id="PTHR43721">
    <property type="entry name" value="ELONGATION FACTOR TU-RELATED"/>
    <property type="match status" value="1"/>
</dbReference>
<evidence type="ECO:0000259" key="3">
    <source>
        <dbReference type="Pfam" id="PF00009"/>
    </source>
</evidence>
<feature type="region of interest" description="Disordered" evidence="2">
    <location>
        <begin position="1"/>
        <end position="21"/>
    </location>
</feature>
<sequence>MPPSKPHGPVVLPPERESGNVEYKRQILSPSPERLVKLTTQLSYRLDEGDGEAIYEMGVEDGGGHSLLSLEDVVASVDRLEGMARQLNAVVTAKRFTQGMGVEEEPTDAPTATPGSLRGGVPTRCQVRIRRVETHLLDTTKGDEVDRRTSDVSETLSKRNVRVAVVGNVDAGKSTLIGSMTTNTLDDGRGRCRTSIMRHRHEIESGRTSTATTHLLGFRSDGAVIGGRDRVRAHRRRPEDEVAREADRVVTFMDLAGHERYLKTTIHGVSSGFADYALVLVNSRQPPTHMTQHHLNLCKMHQLAPMFETSAVTGEGMDLLQRMLFHLPKRRKHEVLYTTIFPYIYHYISSNAVPPFSIRIKLIAPLNS</sequence>
<name>A0A6U5GBY4_9STRA</name>
<dbReference type="InterPro" id="IPR000795">
    <property type="entry name" value="T_Tr_GTP-bd_dom"/>
</dbReference>
<evidence type="ECO:0000256" key="1">
    <source>
        <dbReference type="ARBA" id="ARBA00021392"/>
    </source>
</evidence>
<dbReference type="EMBL" id="HBFR01018088">
    <property type="protein sequence ID" value="CAD8885941.1"/>
    <property type="molecule type" value="Transcribed_RNA"/>
</dbReference>
<accession>A0A6U5GBY4</accession>
<dbReference type="EMBL" id="HBFR01018087">
    <property type="protein sequence ID" value="CAD8885940.1"/>
    <property type="molecule type" value="Transcribed_RNA"/>
</dbReference>
<dbReference type="SUPFAM" id="SSF52540">
    <property type="entry name" value="P-loop containing nucleoside triphosphate hydrolases"/>
    <property type="match status" value="1"/>
</dbReference>
<dbReference type="GO" id="GO:0005525">
    <property type="term" value="F:GTP binding"/>
    <property type="evidence" value="ECO:0007669"/>
    <property type="project" value="InterPro"/>
</dbReference>
<dbReference type="GO" id="GO:0003924">
    <property type="term" value="F:GTPase activity"/>
    <property type="evidence" value="ECO:0007669"/>
    <property type="project" value="InterPro"/>
</dbReference>
<evidence type="ECO:0000313" key="6">
    <source>
        <dbReference type="EMBL" id="CAD8885945.1"/>
    </source>
</evidence>
<dbReference type="EMBL" id="HBFR01018093">
    <property type="protein sequence ID" value="CAD8885945.1"/>
    <property type="molecule type" value="Transcribed_RNA"/>
</dbReference>
<feature type="region of interest" description="Disordered" evidence="2">
    <location>
        <begin position="101"/>
        <end position="120"/>
    </location>
</feature>
<dbReference type="AlphaFoldDB" id="A0A6U5GBY4"/>
<evidence type="ECO:0000313" key="4">
    <source>
        <dbReference type="EMBL" id="CAD8885940.1"/>
    </source>
</evidence>
<protein>
    <recommendedName>
        <fullName evidence="1">Elongation factor Tu, chloroplastic</fullName>
    </recommendedName>
</protein>
<dbReference type="InterPro" id="IPR027417">
    <property type="entry name" value="P-loop_NTPase"/>
</dbReference>
<feature type="domain" description="Tr-type G" evidence="3">
    <location>
        <begin position="159"/>
        <end position="304"/>
    </location>
</feature>
<evidence type="ECO:0000313" key="5">
    <source>
        <dbReference type="EMBL" id="CAD8885941.1"/>
    </source>
</evidence>
<dbReference type="Gene3D" id="3.40.50.300">
    <property type="entry name" value="P-loop containing nucleotide triphosphate hydrolases"/>
    <property type="match status" value="1"/>
</dbReference>
<dbReference type="GO" id="GO:0003746">
    <property type="term" value="F:translation elongation factor activity"/>
    <property type="evidence" value="ECO:0007669"/>
    <property type="project" value="TreeGrafter"/>
</dbReference>
<proteinExistence type="predicted"/>
<dbReference type="Pfam" id="PF00009">
    <property type="entry name" value="GTP_EFTU"/>
    <property type="match status" value="1"/>
</dbReference>
<dbReference type="PANTHER" id="PTHR43721:SF9">
    <property type="entry name" value="GTP-BINDING PROTEIN 1"/>
    <property type="match status" value="1"/>
</dbReference>
<dbReference type="InterPro" id="IPR050055">
    <property type="entry name" value="EF-Tu_GTPase"/>
</dbReference>
<organism evidence="6">
    <name type="scientific">Corethron hystrix</name>
    <dbReference type="NCBI Taxonomy" id="216773"/>
    <lineage>
        <taxon>Eukaryota</taxon>
        <taxon>Sar</taxon>
        <taxon>Stramenopiles</taxon>
        <taxon>Ochrophyta</taxon>
        <taxon>Bacillariophyta</taxon>
        <taxon>Coscinodiscophyceae</taxon>
        <taxon>Corethrophycidae</taxon>
        <taxon>Corethrales</taxon>
        <taxon>Corethraceae</taxon>
        <taxon>Corethron</taxon>
    </lineage>
</organism>